<comment type="caution">
    <text evidence="1">The sequence shown here is derived from an EMBL/GenBank/DDBJ whole genome shotgun (WGS) entry which is preliminary data.</text>
</comment>
<evidence type="ECO:0000313" key="2">
    <source>
        <dbReference type="Proteomes" id="UP000756921"/>
    </source>
</evidence>
<dbReference type="AlphaFoldDB" id="A0A9P6KS55"/>
<name>A0A9P6KS55_9PLEO</name>
<sequence length="97" mass="11138">MHSRPFCHNANVSIDLSRVPCFDGARKSRRRQRRTTRQRTRRCGADTKHVLKCSVGQSRTSWGRGRQLHRLDECAASRVRIGSRGRAARIRLLPLTS</sequence>
<gene>
    <name evidence="1" type="ORF">PMIN01_04290</name>
</gene>
<reference evidence="1" key="1">
    <citation type="journal article" date="2020" name="Mol. Plant Microbe Interact.">
        <title>Genome Sequence of the Biocontrol Agent Coniothyrium minitans strain Conio (IMI 134523).</title>
        <authorList>
            <person name="Patel D."/>
            <person name="Shittu T.A."/>
            <person name="Baroncelli R."/>
            <person name="Muthumeenakshi S."/>
            <person name="Osborne T.H."/>
            <person name="Janganan T.K."/>
            <person name="Sreenivasaprasad S."/>
        </authorList>
    </citation>
    <scope>NUCLEOTIDE SEQUENCE</scope>
    <source>
        <strain evidence="1">Conio</strain>
    </source>
</reference>
<evidence type="ECO:0000313" key="1">
    <source>
        <dbReference type="EMBL" id="KAF9736511.1"/>
    </source>
</evidence>
<dbReference type="OrthoDB" id="10422416at2759"/>
<proteinExistence type="predicted"/>
<keyword evidence="2" id="KW-1185">Reference proteome</keyword>
<protein>
    <submittedName>
        <fullName evidence="1">Uncharacterized protein</fullName>
    </submittedName>
</protein>
<organism evidence="1 2">
    <name type="scientific">Paraphaeosphaeria minitans</name>
    <dbReference type="NCBI Taxonomy" id="565426"/>
    <lineage>
        <taxon>Eukaryota</taxon>
        <taxon>Fungi</taxon>
        <taxon>Dikarya</taxon>
        <taxon>Ascomycota</taxon>
        <taxon>Pezizomycotina</taxon>
        <taxon>Dothideomycetes</taxon>
        <taxon>Pleosporomycetidae</taxon>
        <taxon>Pleosporales</taxon>
        <taxon>Massarineae</taxon>
        <taxon>Didymosphaeriaceae</taxon>
        <taxon>Paraphaeosphaeria</taxon>
    </lineage>
</organism>
<dbReference type="Proteomes" id="UP000756921">
    <property type="component" value="Unassembled WGS sequence"/>
</dbReference>
<accession>A0A9P6KS55</accession>
<dbReference type="EMBL" id="WJXW01000004">
    <property type="protein sequence ID" value="KAF9736511.1"/>
    <property type="molecule type" value="Genomic_DNA"/>
</dbReference>